<evidence type="ECO:0000313" key="2">
    <source>
        <dbReference type="Proteomes" id="UP000182241"/>
    </source>
</evidence>
<proteinExistence type="predicted"/>
<gene>
    <name evidence="1" type="ORF">SAMN04489793_0697</name>
</gene>
<reference evidence="2" key="1">
    <citation type="submission" date="2016-10" db="EMBL/GenBank/DDBJ databases">
        <authorList>
            <person name="Varghese N."/>
            <person name="Submissions S."/>
        </authorList>
    </citation>
    <scope>NUCLEOTIDE SEQUENCE [LARGE SCALE GENOMIC DNA]</scope>
    <source>
        <strain evidence="2">DSM 44234</strain>
    </source>
</reference>
<dbReference type="EMBL" id="FNSA01000003">
    <property type="protein sequence ID" value="SEB74259.1"/>
    <property type="molecule type" value="Genomic_DNA"/>
</dbReference>
<keyword evidence="2" id="KW-1185">Reference proteome</keyword>
<dbReference type="AlphaFoldDB" id="A0A1H4LU34"/>
<evidence type="ECO:0000313" key="1">
    <source>
        <dbReference type="EMBL" id="SEB74259.1"/>
    </source>
</evidence>
<dbReference type="Proteomes" id="UP000182241">
    <property type="component" value="Unassembled WGS sequence"/>
</dbReference>
<name>A0A1H4LU34_TSUTY</name>
<organism evidence="1 2">
    <name type="scientific">Tsukamurella tyrosinosolvens</name>
    <dbReference type="NCBI Taxonomy" id="57704"/>
    <lineage>
        <taxon>Bacteria</taxon>
        <taxon>Bacillati</taxon>
        <taxon>Actinomycetota</taxon>
        <taxon>Actinomycetes</taxon>
        <taxon>Mycobacteriales</taxon>
        <taxon>Tsukamurellaceae</taxon>
        <taxon>Tsukamurella</taxon>
    </lineage>
</organism>
<dbReference type="RefSeq" id="WP_068740666.1">
    <property type="nucleotide sequence ID" value="NZ_CBDRGN010000005.1"/>
</dbReference>
<dbReference type="STRING" id="57704.SAMN04489793_0697"/>
<protein>
    <recommendedName>
        <fullName evidence="3">PH domain-containing protein</fullName>
    </recommendedName>
</protein>
<sequence length="107" mass="11481">MSDLSWPATRVLSIGKRSGAVPGHLELTDTHVRFRPAGIAAKVGGTPFSVQLKHVAAAGIVEETVGLFKRTRQRLCITLGDGSEQYFEVGRPDEVAEAVRVRLGNVA</sequence>
<accession>A0A1H4LU34</accession>
<evidence type="ECO:0008006" key="3">
    <source>
        <dbReference type="Google" id="ProtNLM"/>
    </source>
</evidence>
<dbReference type="OrthoDB" id="4773999at2"/>